<dbReference type="Pfam" id="PF10263">
    <property type="entry name" value="SprT-like"/>
    <property type="match status" value="1"/>
</dbReference>
<keyword evidence="3 4" id="KW-0862">Zinc</keyword>
<organism evidence="6 7">
    <name type="scientific">Lysinibacillus louembei</name>
    <dbReference type="NCBI Taxonomy" id="1470088"/>
    <lineage>
        <taxon>Bacteria</taxon>
        <taxon>Bacillati</taxon>
        <taxon>Bacillota</taxon>
        <taxon>Bacilli</taxon>
        <taxon>Bacillales</taxon>
        <taxon>Bacillaceae</taxon>
        <taxon>Lysinibacillus</taxon>
    </lineage>
</organism>
<evidence type="ECO:0000313" key="7">
    <source>
        <dbReference type="Proteomes" id="UP001322664"/>
    </source>
</evidence>
<evidence type="ECO:0000256" key="3">
    <source>
        <dbReference type="ARBA" id="ARBA00022833"/>
    </source>
</evidence>
<feature type="active site" evidence="4">
    <location>
        <position position="68"/>
    </location>
</feature>
<evidence type="ECO:0000256" key="4">
    <source>
        <dbReference type="HAMAP-Rule" id="MF_00745"/>
    </source>
</evidence>
<dbReference type="InterPro" id="IPR006640">
    <property type="entry name" value="SprT-like_domain"/>
</dbReference>
<sequence>MDDSQLQQLVEQLSEQHFQMPFQHKAYFNTRLRTTGGRYMLGTHNIEINKRYYEHFGMNELNGIILHELCHYHLHLQGKGYKHRDQDFRTLLKRVGAPRFCSTIEKEEKKISPLYNYKCTDCGQLYRRKRRINVKSYCCSKCQGAIQYVKKN</sequence>
<comment type="subcellular location">
    <subcellularLocation>
        <location evidence="4">Cytoplasm</location>
    </subcellularLocation>
</comment>
<reference evidence="6 7" key="1">
    <citation type="submission" date="2023-09" db="EMBL/GenBank/DDBJ databases">
        <authorList>
            <person name="Page C.A."/>
            <person name="Perez-Diaz I.M."/>
        </authorList>
    </citation>
    <scope>NUCLEOTIDE SEQUENCE [LARGE SCALE GENOMIC DNA]</scope>
    <source>
        <strain evidence="6 7">Ll15</strain>
    </source>
</reference>
<dbReference type="NCBIfam" id="NF003339">
    <property type="entry name" value="PRK04351.1"/>
    <property type="match status" value="1"/>
</dbReference>
<dbReference type="RefSeq" id="WP_319838045.1">
    <property type="nucleotide sequence ID" value="NZ_CP137624.1"/>
</dbReference>
<gene>
    <name evidence="6" type="ORF">R6U77_07740</name>
</gene>
<dbReference type="HAMAP" id="MF_00745">
    <property type="entry name" value="SprT_like"/>
    <property type="match status" value="1"/>
</dbReference>
<evidence type="ECO:0000313" key="6">
    <source>
        <dbReference type="EMBL" id="WPK13560.1"/>
    </source>
</evidence>
<comment type="cofactor">
    <cofactor evidence="4">
        <name>Zn(2+)</name>
        <dbReference type="ChEBI" id="CHEBI:29105"/>
    </cofactor>
    <text evidence="4">Binds 1 zinc ion.</text>
</comment>
<protein>
    <recommendedName>
        <fullName evidence="4">Protein SprT-like</fullName>
    </recommendedName>
</protein>
<keyword evidence="1 4" id="KW-0963">Cytoplasm</keyword>
<name>A0ABZ0RZH5_9BACI</name>
<dbReference type="Proteomes" id="UP001322664">
    <property type="component" value="Chromosome"/>
</dbReference>
<dbReference type="InterPro" id="IPR023524">
    <property type="entry name" value="Uncharacterised_SprT-like"/>
</dbReference>
<feature type="binding site" evidence="4">
    <location>
        <position position="71"/>
    </location>
    <ligand>
        <name>Zn(2+)</name>
        <dbReference type="ChEBI" id="CHEBI:29105"/>
    </ligand>
</feature>
<evidence type="ECO:0000256" key="2">
    <source>
        <dbReference type="ARBA" id="ARBA00022723"/>
    </source>
</evidence>
<feature type="domain" description="SprT-like" evidence="5">
    <location>
        <begin position="4"/>
        <end position="149"/>
    </location>
</feature>
<proteinExistence type="inferred from homology"/>
<keyword evidence="2 4" id="KW-0479">Metal-binding</keyword>
<evidence type="ECO:0000256" key="1">
    <source>
        <dbReference type="ARBA" id="ARBA00022490"/>
    </source>
</evidence>
<dbReference type="EMBL" id="CP137624">
    <property type="protein sequence ID" value="WPK13560.1"/>
    <property type="molecule type" value="Genomic_DNA"/>
</dbReference>
<feature type="binding site" evidence="4">
    <location>
        <position position="67"/>
    </location>
    <ligand>
        <name>Zn(2+)</name>
        <dbReference type="ChEBI" id="CHEBI:29105"/>
    </ligand>
</feature>
<evidence type="ECO:0000259" key="5">
    <source>
        <dbReference type="SMART" id="SM00731"/>
    </source>
</evidence>
<accession>A0ABZ0RZH5</accession>
<dbReference type="SMART" id="SM00731">
    <property type="entry name" value="SprT"/>
    <property type="match status" value="1"/>
</dbReference>
<keyword evidence="7" id="KW-1185">Reference proteome</keyword>
<comment type="similarity">
    <text evidence="4">Belongs to the SprT family.</text>
</comment>